<feature type="region of interest" description="Disordered" evidence="1">
    <location>
        <begin position="22"/>
        <end position="44"/>
    </location>
</feature>
<evidence type="ECO:0000313" key="4">
    <source>
        <dbReference type="Proteomes" id="UP000320390"/>
    </source>
</evidence>
<dbReference type="RefSeq" id="WP_419191316.1">
    <property type="nucleotide sequence ID" value="NZ_CP036434.1"/>
</dbReference>
<proteinExistence type="predicted"/>
<organism evidence="3 4">
    <name type="scientific">Saltatorellus ferox</name>
    <dbReference type="NCBI Taxonomy" id="2528018"/>
    <lineage>
        <taxon>Bacteria</taxon>
        <taxon>Pseudomonadati</taxon>
        <taxon>Planctomycetota</taxon>
        <taxon>Planctomycetia</taxon>
        <taxon>Planctomycetia incertae sedis</taxon>
        <taxon>Saltatorellus</taxon>
    </lineage>
</organism>
<gene>
    <name evidence="3" type="ORF">Poly30_26030</name>
</gene>
<feature type="compositionally biased region" description="Acidic residues" evidence="1">
    <location>
        <begin position="104"/>
        <end position="114"/>
    </location>
</feature>
<dbReference type="InterPro" id="IPR004155">
    <property type="entry name" value="PBS_lyase_HEAT"/>
</dbReference>
<feature type="region of interest" description="Disordered" evidence="1">
    <location>
        <begin position="75"/>
        <end position="114"/>
    </location>
</feature>
<protein>
    <recommendedName>
        <fullName evidence="5">HEAT repeat protein</fullName>
    </recommendedName>
</protein>
<dbReference type="Gene3D" id="1.25.10.10">
    <property type="entry name" value="Leucine-rich Repeat Variant"/>
    <property type="match status" value="1"/>
</dbReference>
<sequence length="562" mass="58976" precursor="true">MKLCALPIAFLLGLTGTLGSCGDSAGSEPTATKAGSVPGAPSDVPARVLEDVVGSTLARLGVEARVSELSAAELRADTGLLPDDASAPETEDRTSDEGSSSPEEAVEADEGLDPEFVEMREGLISWVSDSPDSLDTAKKDIAAVKDEIAAVMAAGFSVEGRDPTGLKALIDLSTQSPSPDVAAEIAAVAATHEEDWLRRYAAWALGTLSATPGTDRVVPLLLRRLKYERDPEALVWVSSTLAAFENYAGTQQLYDTTALPAGDPAGDAARGQLALVLQRAGESLRLGETPDTKAVLAAWNAGRLGRARSAASDGLLGEVWMLVADLSGEHFQLRGVDDARHALSLLGPWAAEELALALGDDDEYVRLHTAQVLERMGPRGQTAFDSVVASLRDPHDAVCGAAAEALVAITRGTDRASAARTALLDRITAKCPYEIKVACVRALGHMQPDQVPAEELRGLFESTPLSDLRLAAAPGLLRAGSESLVLPWLIDELEASVGDPAGAEAVLGDWLARADSEAARASLDAWRGHAAQNRVVHTAAEAKARRAARAKTLRETLLPAIR</sequence>
<evidence type="ECO:0000313" key="3">
    <source>
        <dbReference type="EMBL" id="QDV07084.1"/>
    </source>
</evidence>
<dbReference type="AlphaFoldDB" id="A0A518ESL8"/>
<feature type="chain" id="PRO_5022183032" description="HEAT repeat protein" evidence="2">
    <location>
        <begin position="21"/>
        <end position="562"/>
    </location>
</feature>
<dbReference type="InterPro" id="IPR011989">
    <property type="entry name" value="ARM-like"/>
</dbReference>
<reference evidence="3 4" key="1">
    <citation type="submission" date="2019-02" db="EMBL/GenBank/DDBJ databases">
        <title>Deep-cultivation of Planctomycetes and their phenomic and genomic characterization uncovers novel biology.</title>
        <authorList>
            <person name="Wiegand S."/>
            <person name="Jogler M."/>
            <person name="Boedeker C."/>
            <person name="Pinto D."/>
            <person name="Vollmers J."/>
            <person name="Rivas-Marin E."/>
            <person name="Kohn T."/>
            <person name="Peeters S.H."/>
            <person name="Heuer A."/>
            <person name="Rast P."/>
            <person name="Oberbeckmann S."/>
            <person name="Bunk B."/>
            <person name="Jeske O."/>
            <person name="Meyerdierks A."/>
            <person name="Storesund J.E."/>
            <person name="Kallscheuer N."/>
            <person name="Luecker S."/>
            <person name="Lage O.M."/>
            <person name="Pohl T."/>
            <person name="Merkel B.J."/>
            <person name="Hornburger P."/>
            <person name="Mueller R.-W."/>
            <person name="Bruemmer F."/>
            <person name="Labrenz M."/>
            <person name="Spormann A.M."/>
            <person name="Op den Camp H."/>
            <person name="Overmann J."/>
            <person name="Amann R."/>
            <person name="Jetten M.S.M."/>
            <person name="Mascher T."/>
            <person name="Medema M.H."/>
            <person name="Devos D.P."/>
            <person name="Kaster A.-K."/>
            <person name="Ovreas L."/>
            <person name="Rohde M."/>
            <person name="Galperin M.Y."/>
            <person name="Jogler C."/>
        </authorList>
    </citation>
    <scope>NUCLEOTIDE SEQUENCE [LARGE SCALE GENOMIC DNA]</scope>
    <source>
        <strain evidence="3 4">Poly30</strain>
    </source>
</reference>
<evidence type="ECO:0008006" key="5">
    <source>
        <dbReference type="Google" id="ProtNLM"/>
    </source>
</evidence>
<evidence type="ECO:0000256" key="2">
    <source>
        <dbReference type="SAM" id="SignalP"/>
    </source>
</evidence>
<dbReference type="SUPFAM" id="SSF48371">
    <property type="entry name" value="ARM repeat"/>
    <property type="match status" value="1"/>
</dbReference>
<keyword evidence="4" id="KW-1185">Reference proteome</keyword>
<dbReference type="InterPro" id="IPR016024">
    <property type="entry name" value="ARM-type_fold"/>
</dbReference>
<dbReference type="PROSITE" id="PS51257">
    <property type="entry name" value="PROKAR_LIPOPROTEIN"/>
    <property type="match status" value="1"/>
</dbReference>
<accession>A0A518ESL8</accession>
<dbReference type="EMBL" id="CP036434">
    <property type="protein sequence ID" value="QDV07084.1"/>
    <property type="molecule type" value="Genomic_DNA"/>
</dbReference>
<dbReference type="SMART" id="SM00567">
    <property type="entry name" value="EZ_HEAT"/>
    <property type="match status" value="3"/>
</dbReference>
<feature type="signal peptide" evidence="2">
    <location>
        <begin position="1"/>
        <end position="20"/>
    </location>
</feature>
<dbReference type="Proteomes" id="UP000320390">
    <property type="component" value="Chromosome"/>
</dbReference>
<name>A0A518ESL8_9BACT</name>
<keyword evidence="2" id="KW-0732">Signal</keyword>
<evidence type="ECO:0000256" key="1">
    <source>
        <dbReference type="SAM" id="MobiDB-lite"/>
    </source>
</evidence>